<dbReference type="AlphaFoldDB" id="A0A0F7FRT7"/>
<gene>
    <name evidence="2" type="ORF">SXIM_15930</name>
</gene>
<organism evidence="2 3">
    <name type="scientific">Streptomyces xiamenensis</name>
    <dbReference type="NCBI Taxonomy" id="408015"/>
    <lineage>
        <taxon>Bacteria</taxon>
        <taxon>Bacillati</taxon>
        <taxon>Actinomycetota</taxon>
        <taxon>Actinomycetes</taxon>
        <taxon>Kitasatosporales</taxon>
        <taxon>Streptomycetaceae</taxon>
        <taxon>Streptomyces</taxon>
    </lineage>
</organism>
<dbReference type="KEGG" id="sxi:SXIM_15930"/>
<sequence>MPPAELVIKFRDAFGHGNDRVNFRHSYPLNVARMDRLHPPDNVRPVRDRHGDGEQPGAEYTAT</sequence>
<dbReference type="EMBL" id="CP009922">
    <property type="protein sequence ID" value="AKG42977.1"/>
    <property type="molecule type" value="Genomic_DNA"/>
</dbReference>
<reference evidence="2" key="1">
    <citation type="submission" date="2019-08" db="EMBL/GenBank/DDBJ databases">
        <title>Complete genome sequence of a mangrove-derived Streptomyces xiamenensis.</title>
        <authorList>
            <person name="Xu J."/>
        </authorList>
    </citation>
    <scope>NUCLEOTIDE SEQUENCE</scope>
    <source>
        <strain evidence="2">318</strain>
    </source>
</reference>
<dbReference type="HOGENOM" id="CLU_2884249_0_0_11"/>
<proteinExistence type="predicted"/>
<evidence type="ECO:0000313" key="2">
    <source>
        <dbReference type="EMBL" id="AKG42977.1"/>
    </source>
</evidence>
<feature type="compositionally biased region" description="Basic and acidic residues" evidence="1">
    <location>
        <begin position="34"/>
        <end position="53"/>
    </location>
</feature>
<name>A0A0F7FRT7_9ACTN</name>
<dbReference type="Proteomes" id="UP000034034">
    <property type="component" value="Chromosome"/>
</dbReference>
<keyword evidence="3" id="KW-1185">Reference proteome</keyword>
<evidence type="ECO:0000313" key="3">
    <source>
        <dbReference type="Proteomes" id="UP000034034"/>
    </source>
</evidence>
<feature type="region of interest" description="Disordered" evidence="1">
    <location>
        <begin position="34"/>
        <end position="63"/>
    </location>
</feature>
<evidence type="ECO:0000256" key="1">
    <source>
        <dbReference type="SAM" id="MobiDB-lite"/>
    </source>
</evidence>
<protein>
    <submittedName>
        <fullName evidence="2">Uncharacterized protein</fullName>
    </submittedName>
</protein>
<accession>A0A0F7FRT7</accession>